<gene>
    <name evidence="2" type="ORF">ASPVEDRAFT_87640</name>
</gene>
<protein>
    <submittedName>
        <fullName evidence="2">Uncharacterized protein</fullName>
    </submittedName>
</protein>
<keyword evidence="3" id="KW-1185">Reference proteome</keyword>
<dbReference type="OrthoDB" id="4501485at2759"/>
<evidence type="ECO:0000256" key="1">
    <source>
        <dbReference type="SAM" id="MobiDB-lite"/>
    </source>
</evidence>
<organism evidence="2 3">
    <name type="scientific">Aspergillus versicolor CBS 583.65</name>
    <dbReference type="NCBI Taxonomy" id="1036611"/>
    <lineage>
        <taxon>Eukaryota</taxon>
        <taxon>Fungi</taxon>
        <taxon>Dikarya</taxon>
        <taxon>Ascomycota</taxon>
        <taxon>Pezizomycotina</taxon>
        <taxon>Eurotiomycetes</taxon>
        <taxon>Eurotiomycetidae</taxon>
        <taxon>Eurotiales</taxon>
        <taxon>Aspergillaceae</taxon>
        <taxon>Aspergillus</taxon>
        <taxon>Aspergillus subgen. Nidulantes</taxon>
    </lineage>
</organism>
<feature type="compositionally biased region" description="Polar residues" evidence="1">
    <location>
        <begin position="1"/>
        <end position="45"/>
    </location>
</feature>
<sequence>MSSSGEQTSQEANGTDNSLTEENVSNVPQEANSSIDRFAQSTQSEDPYFAHAGMGDRSEHNRELARQLEEANEGLNK</sequence>
<name>A0A1L9PY21_ASPVE</name>
<dbReference type="RefSeq" id="XP_040672094.1">
    <property type="nucleotide sequence ID" value="XM_040818113.1"/>
</dbReference>
<evidence type="ECO:0000313" key="2">
    <source>
        <dbReference type="EMBL" id="OJJ06332.1"/>
    </source>
</evidence>
<accession>A0A1L9PY21</accession>
<dbReference type="GeneID" id="63733624"/>
<proteinExistence type="predicted"/>
<dbReference type="AlphaFoldDB" id="A0A1L9PY21"/>
<evidence type="ECO:0000313" key="3">
    <source>
        <dbReference type="Proteomes" id="UP000184073"/>
    </source>
</evidence>
<reference evidence="3" key="1">
    <citation type="journal article" date="2017" name="Genome Biol.">
        <title>Comparative genomics reveals high biological diversity and specific adaptations in the industrially and medically important fungal genus Aspergillus.</title>
        <authorList>
            <person name="de Vries R.P."/>
            <person name="Riley R."/>
            <person name="Wiebenga A."/>
            <person name="Aguilar-Osorio G."/>
            <person name="Amillis S."/>
            <person name="Uchima C.A."/>
            <person name="Anderluh G."/>
            <person name="Asadollahi M."/>
            <person name="Askin M."/>
            <person name="Barry K."/>
            <person name="Battaglia E."/>
            <person name="Bayram O."/>
            <person name="Benocci T."/>
            <person name="Braus-Stromeyer S.A."/>
            <person name="Caldana C."/>
            <person name="Canovas D."/>
            <person name="Cerqueira G.C."/>
            <person name="Chen F."/>
            <person name="Chen W."/>
            <person name="Choi C."/>
            <person name="Clum A."/>
            <person name="Dos Santos R.A."/>
            <person name="Damasio A.R."/>
            <person name="Diallinas G."/>
            <person name="Emri T."/>
            <person name="Fekete E."/>
            <person name="Flipphi M."/>
            <person name="Freyberg S."/>
            <person name="Gallo A."/>
            <person name="Gournas C."/>
            <person name="Habgood R."/>
            <person name="Hainaut M."/>
            <person name="Harispe M.L."/>
            <person name="Henrissat B."/>
            <person name="Hilden K.S."/>
            <person name="Hope R."/>
            <person name="Hossain A."/>
            <person name="Karabika E."/>
            <person name="Karaffa L."/>
            <person name="Karanyi Z."/>
            <person name="Krasevec N."/>
            <person name="Kuo A."/>
            <person name="Kusch H."/>
            <person name="LaButti K."/>
            <person name="Lagendijk E.L."/>
            <person name="Lapidus A."/>
            <person name="Levasseur A."/>
            <person name="Lindquist E."/>
            <person name="Lipzen A."/>
            <person name="Logrieco A.F."/>
            <person name="MacCabe A."/>
            <person name="Maekelae M.R."/>
            <person name="Malavazi I."/>
            <person name="Melin P."/>
            <person name="Meyer V."/>
            <person name="Mielnichuk N."/>
            <person name="Miskei M."/>
            <person name="Molnar A.P."/>
            <person name="Mule G."/>
            <person name="Ngan C.Y."/>
            <person name="Orejas M."/>
            <person name="Orosz E."/>
            <person name="Ouedraogo J.P."/>
            <person name="Overkamp K.M."/>
            <person name="Park H.-S."/>
            <person name="Perrone G."/>
            <person name="Piumi F."/>
            <person name="Punt P.J."/>
            <person name="Ram A.F."/>
            <person name="Ramon A."/>
            <person name="Rauscher S."/>
            <person name="Record E."/>
            <person name="Riano-Pachon D.M."/>
            <person name="Robert V."/>
            <person name="Roehrig J."/>
            <person name="Ruller R."/>
            <person name="Salamov A."/>
            <person name="Salih N.S."/>
            <person name="Samson R.A."/>
            <person name="Sandor E."/>
            <person name="Sanguinetti M."/>
            <person name="Schuetze T."/>
            <person name="Sepcic K."/>
            <person name="Shelest E."/>
            <person name="Sherlock G."/>
            <person name="Sophianopoulou V."/>
            <person name="Squina F.M."/>
            <person name="Sun H."/>
            <person name="Susca A."/>
            <person name="Todd R.B."/>
            <person name="Tsang A."/>
            <person name="Unkles S.E."/>
            <person name="van de Wiele N."/>
            <person name="van Rossen-Uffink D."/>
            <person name="Oliveira J.V."/>
            <person name="Vesth T.C."/>
            <person name="Visser J."/>
            <person name="Yu J.-H."/>
            <person name="Zhou M."/>
            <person name="Andersen M.R."/>
            <person name="Archer D.B."/>
            <person name="Baker S.E."/>
            <person name="Benoit I."/>
            <person name="Brakhage A.A."/>
            <person name="Braus G.H."/>
            <person name="Fischer R."/>
            <person name="Frisvad J.C."/>
            <person name="Goldman G.H."/>
            <person name="Houbraken J."/>
            <person name="Oakley B."/>
            <person name="Pocsi I."/>
            <person name="Scazzocchio C."/>
            <person name="Seiboth B."/>
            <person name="vanKuyk P.A."/>
            <person name="Wortman J."/>
            <person name="Dyer P.S."/>
            <person name="Grigoriev I.V."/>
        </authorList>
    </citation>
    <scope>NUCLEOTIDE SEQUENCE [LARGE SCALE GENOMIC DNA]</scope>
    <source>
        <strain evidence="3">CBS 583.65</strain>
    </source>
</reference>
<dbReference type="Proteomes" id="UP000184073">
    <property type="component" value="Unassembled WGS sequence"/>
</dbReference>
<feature type="compositionally biased region" description="Basic and acidic residues" evidence="1">
    <location>
        <begin position="54"/>
        <end position="69"/>
    </location>
</feature>
<dbReference type="EMBL" id="KV878134">
    <property type="protein sequence ID" value="OJJ06332.1"/>
    <property type="molecule type" value="Genomic_DNA"/>
</dbReference>
<feature type="region of interest" description="Disordered" evidence="1">
    <location>
        <begin position="1"/>
        <end position="77"/>
    </location>
</feature>
<dbReference type="VEuPathDB" id="FungiDB:ASPVEDRAFT_87640"/>